<protein>
    <submittedName>
        <fullName evidence="2">Uncharacterized protein</fullName>
    </submittedName>
</protein>
<reference evidence="2" key="2">
    <citation type="submission" date="2023-05" db="EMBL/GenBank/DDBJ databases">
        <authorList>
            <consortium name="Lawrence Berkeley National Laboratory"/>
            <person name="Steindorff A."/>
            <person name="Hensen N."/>
            <person name="Bonometti L."/>
            <person name="Westerberg I."/>
            <person name="Brannstrom I.O."/>
            <person name="Guillou S."/>
            <person name="Cros-Aarteil S."/>
            <person name="Calhoun S."/>
            <person name="Haridas S."/>
            <person name="Kuo A."/>
            <person name="Mondo S."/>
            <person name="Pangilinan J."/>
            <person name="Riley R."/>
            <person name="Labutti K."/>
            <person name="Andreopoulos B."/>
            <person name="Lipzen A."/>
            <person name="Chen C."/>
            <person name="Yanf M."/>
            <person name="Daum C."/>
            <person name="Ng V."/>
            <person name="Clum A."/>
            <person name="Ohm R."/>
            <person name="Martin F."/>
            <person name="Silar P."/>
            <person name="Natvig D."/>
            <person name="Lalanne C."/>
            <person name="Gautier V."/>
            <person name="Ament-Velasquez S.L."/>
            <person name="Kruys A."/>
            <person name="Hutchinson M.I."/>
            <person name="Powell A.J."/>
            <person name="Barry K."/>
            <person name="Miller A.N."/>
            <person name="Grigoriev I.V."/>
            <person name="Debuchy R."/>
            <person name="Gladieux P."/>
            <person name="Thoren M.H."/>
            <person name="Johannesson H."/>
        </authorList>
    </citation>
    <scope>NUCLEOTIDE SEQUENCE</scope>
    <source>
        <strain evidence="2">CBS 731.68</strain>
    </source>
</reference>
<feature type="compositionally biased region" description="Basic residues" evidence="1">
    <location>
        <begin position="20"/>
        <end position="40"/>
    </location>
</feature>
<feature type="region of interest" description="Disordered" evidence="1">
    <location>
        <begin position="20"/>
        <end position="51"/>
    </location>
</feature>
<evidence type="ECO:0000313" key="3">
    <source>
        <dbReference type="Proteomes" id="UP001302602"/>
    </source>
</evidence>
<keyword evidence="3" id="KW-1185">Reference proteome</keyword>
<reference evidence="2" key="1">
    <citation type="journal article" date="2023" name="Mol. Phylogenet. Evol.">
        <title>Genome-scale phylogeny and comparative genomics of the fungal order Sordariales.</title>
        <authorList>
            <person name="Hensen N."/>
            <person name="Bonometti L."/>
            <person name="Westerberg I."/>
            <person name="Brannstrom I.O."/>
            <person name="Guillou S."/>
            <person name="Cros-Aarteil S."/>
            <person name="Calhoun S."/>
            <person name="Haridas S."/>
            <person name="Kuo A."/>
            <person name="Mondo S."/>
            <person name="Pangilinan J."/>
            <person name="Riley R."/>
            <person name="LaButti K."/>
            <person name="Andreopoulos B."/>
            <person name="Lipzen A."/>
            <person name="Chen C."/>
            <person name="Yan M."/>
            <person name="Daum C."/>
            <person name="Ng V."/>
            <person name="Clum A."/>
            <person name="Steindorff A."/>
            <person name="Ohm R.A."/>
            <person name="Martin F."/>
            <person name="Silar P."/>
            <person name="Natvig D.O."/>
            <person name="Lalanne C."/>
            <person name="Gautier V."/>
            <person name="Ament-Velasquez S.L."/>
            <person name="Kruys A."/>
            <person name="Hutchinson M.I."/>
            <person name="Powell A.J."/>
            <person name="Barry K."/>
            <person name="Miller A.N."/>
            <person name="Grigoriev I.V."/>
            <person name="Debuchy R."/>
            <person name="Gladieux P."/>
            <person name="Hiltunen Thoren M."/>
            <person name="Johannesson H."/>
        </authorList>
    </citation>
    <scope>NUCLEOTIDE SEQUENCE</scope>
    <source>
        <strain evidence="2">CBS 731.68</strain>
    </source>
</reference>
<evidence type="ECO:0000313" key="2">
    <source>
        <dbReference type="EMBL" id="KAK4129759.1"/>
    </source>
</evidence>
<dbReference type="Proteomes" id="UP001302602">
    <property type="component" value="Unassembled WGS sequence"/>
</dbReference>
<sequence length="84" mass="9645">MSKPEGCSIIEQRLIPFGQRRKRPTWRRTGAGRKLRRSLSGHHGESELGRGSQLDGCWVYKARPGDRWSGDWRLLVAGQDRKQS</sequence>
<dbReference type="RefSeq" id="XP_062653530.1">
    <property type="nucleotide sequence ID" value="XM_062791967.1"/>
</dbReference>
<comment type="caution">
    <text evidence="2">The sequence shown here is derived from an EMBL/GenBank/DDBJ whole genome shotgun (WGS) entry which is preliminary data.</text>
</comment>
<evidence type="ECO:0000256" key="1">
    <source>
        <dbReference type="SAM" id="MobiDB-lite"/>
    </source>
</evidence>
<proteinExistence type="predicted"/>
<accession>A0AAN6Z9Z7</accession>
<dbReference type="AlphaFoldDB" id="A0AAN6Z9Z7"/>
<dbReference type="GeneID" id="87828736"/>
<name>A0AAN6Z9Z7_9PEZI</name>
<gene>
    <name evidence="2" type="ORF">N657DRAFT_640424</name>
</gene>
<organism evidence="2 3">
    <name type="scientific">Parathielavia appendiculata</name>
    <dbReference type="NCBI Taxonomy" id="2587402"/>
    <lineage>
        <taxon>Eukaryota</taxon>
        <taxon>Fungi</taxon>
        <taxon>Dikarya</taxon>
        <taxon>Ascomycota</taxon>
        <taxon>Pezizomycotina</taxon>
        <taxon>Sordariomycetes</taxon>
        <taxon>Sordariomycetidae</taxon>
        <taxon>Sordariales</taxon>
        <taxon>Chaetomiaceae</taxon>
        <taxon>Parathielavia</taxon>
    </lineage>
</organism>
<dbReference type="EMBL" id="MU853223">
    <property type="protein sequence ID" value="KAK4129759.1"/>
    <property type="molecule type" value="Genomic_DNA"/>
</dbReference>